<gene>
    <name evidence="3" type="ORF">EOI86_21695</name>
</gene>
<dbReference type="EMBL" id="SADE01000004">
    <property type="protein sequence ID" value="RVU33761.1"/>
    <property type="molecule type" value="Genomic_DNA"/>
</dbReference>
<dbReference type="PANTHER" id="PTHR19879:SF9">
    <property type="entry name" value="TRANSCRIPTION INITIATION FACTOR TFIID SUBUNIT 5"/>
    <property type="match status" value="1"/>
</dbReference>
<dbReference type="SUPFAM" id="SSF52129">
    <property type="entry name" value="Caspase-like"/>
    <property type="match status" value="1"/>
</dbReference>
<dbReference type="SUPFAM" id="SSF101898">
    <property type="entry name" value="NHL repeat"/>
    <property type="match status" value="1"/>
</dbReference>
<keyword evidence="1" id="KW-0853">WD repeat</keyword>
<dbReference type="AlphaFoldDB" id="A0A3S2XZZ5"/>
<dbReference type="Gene3D" id="2.130.10.10">
    <property type="entry name" value="YVTN repeat-like/Quinoprotein amine dehydrogenase"/>
    <property type="match status" value="1"/>
</dbReference>
<dbReference type="OrthoDB" id="235631at2"/>
<dbReference type="PROSITE" id="PS50082">
    <property type="entry name" value="WD_REPEATS_2"/>
    <property type="match status" value="1"/>
</dbReference>
<feature type="repeat" description="WD" evidence="1">
    <location>
        <begin position="48"/>
        <end position="89"/>
    </location>
</feature>
<proteinExistence type="predicted"/>
<protein>
    <recommendedName>
        <fullName evidence="2">Peptidase C14 caspase domain-containing protein</fullName>
    </recommendedName>
</protein>
<organism evidence="3 4">
    <name type="scientific">Hwanghaeella grinnelliae</name>
    <dbReference type="NCBI Taxonomy" id="2500179"/>
    <lineage>
        <taxon>Bacteria</taxon>
        <taxon>Pseudomonadati</taxon>
        <taxon>Pseudomonadota</taxon>
        <taxon>Alphaproteobacteria</taxon>
        <taxon>Rhodospirillales</taxon>
        <taxon>Rhodospirillaceae</taxon>
        <taxon>Hwanghaeella</taxon>
    </lineage>
</organism>
<evidence type="ECO:0000256" key="1">
    <source>
        <dbReference type="PROSITE-ProRule" id="PRU00221"/>
    </source>
</evidence>
<evidence type="ECO:0000313" key="3">
    <source>
        <dbReference type="EMBL" id="RVU33761.1"/>
    </source>
</evidence>
<dbReference type="InterPro" id="IPR001680">
    <property type="entry name" value="WD40_rpt"/>
</dbReference>
<evidence type="ECO:0000313" key="4">
    <source>
        <dbReference type="Proteomes" id="UP000287447"/>
    </source>
</evidence>
<dbReference type="SMART" id="SM00320">
    <property type="entry name" value="WD40"/>
    <property type="match status" value="3"/>
</dbReference>
<comment type="caution">
    <text evidence="3">The sequence shown here is derived from an EMBL/GenBank/DDBJ whole genome shotgun (WGS) entry which is preliminary data.</text>
</comment>
<dbReference type="InterPro" id="IPR011600">
    <property type="entry name" value="Pept_C14_caspase"/>
</dbReference>
<sequence length="1070" mass="114053">MHRKPVWSGAARAVIWAASAVITAAVASISWADELPDLSTDPILVLNGVGHTASVNRVLVSRDGARVFTVSDDQSLRVWRLDDGTLLDVVRGPIGPSDEGALYAVAESERFLAVAGRAGWDWKGGKTFVRVLSAADLTPKGVLTGLPSPVDDLEFSDDGKFLAVGLSGGGAGIRVFQLGRGDPVIKDSDYPEGVVDIAFLPDGRLLALGASGVLRAYNVANGTTVADVALPGTGRPWRLVPAHGTDLVAITHRASAELLLIPTTNKARQGRIAIDGTAGSGVANAAWGKGDKRVYAVSDQEGVRRNGSVATQQLIRSLDIDGKQLAAFDLQLTGVDAPIVDFVSVPSDGGRDALVFSTSAGDWGVLDVQGDGRLELRFLVRAEGASFRGGSARRPLINEDGTSVAFYPGASADRRILFDSKRALLEEAPDGLRGFFEASRTVGNHILDLDVELASARVDGRVVDLEPGERALDIVSSQTGDEVYLGSNHYLRRLAPGSGSEVWRVPVPAPAWIVAPSANGSVVTAFLGNGIIQWRSAADGRLLKSFFATRDTRHWVSWTPDGFFDHSAAALNKSGGASSGAQLIGYHRNKGYKDAPEFLPIDRLYTKYYRPDLVAYALDPEIPDLAASSGTGQSLSIAEVIDRNVPPPIEIIEACGVNELGGAAGCITPEPVEAVSGTRSTATRTVRAALPEHMRNRSVLEIILKIEDRGSGFGKIEIRRNGAQMTLRREGLREQENAFLMRYRIPLLSGTNTISVSVYDRENLVQSEPLTLVVEGDSGVTVTDKTIRVFAVGVSDYAVDMFDLQKGIASNDAYGIADAFADTVKKGGLYARSQTTVLVDENATKANILKGLRMLADESKTVDTVVVFFSGHGDAVDGNYVFAPHDLGAGGSEALAQASAGQRFGDSVVRDLFRTEGLSQAEIMSELGKIESENLILILDTCYAGSFQALNQDQRQVMSRSVVERVAHDSGRFILASARGLAHDSDGKDYPPGQGHGLFTSNALDGLHGEADFDDDKVVYLTELGGYVRREVEKESKGTEVPQVPVIKFYGDPFFPLAVTGEQATAPSAN</sequence>
<dbReference type="Pfam" id="PF00656">
    <property type="entry name" value="Peptidase_C14"/>
    <property type="match status" value="1"/>
</dbReference>
<dbReference type="Proteomes" id="UP000287447">
    <property type="component" value="Unassembled WGS sequence"/>
</dbReference>
<accession>A0A3S2XZZ5</accession>
<dbReference type="PROSITE" id="PS50294">
    <property type="entry name" value="WD_REPEATS_REGION"/>
    <property type="match status" value="1"/>
</dbReference>
<reference evidence="4" key="1">
    <citation type="submission" date="2019-01" db="EMBL/GenBank/DDBJ databases">
        <title>Gri0909 isolated from a small marine red alga.</title>
        <authorList>
            <person name="Kim J."/>
            <person name="Jeong S.E."/>
            <person name="Jeon C.O."/>
        </authorList>
    </citation>
    <scope>NUCLEOTIDE SEQUENCE [LARGE SCALE GENOMIC DNA]</scope>
    <source>
        <strain evidence="4">Gri0909</strain>
    </source>
</reference>
<dbReference type="PANTHER" id="PTHR19879">
    <property type="entry name" value="TRANSCRIPTION INITIATION FACTOR TFIID"/>
    <property type="match status" value="1"/>
</dbReference>
<feature type="domain" description="Peptidase C14 caspase" evidence="2">
    <location>
        <begin position="809"/>
        <end position="1044"/>
    </location>
</feature>
<dbReference type="SUPFAM" id="SSF50969">
    <property type="entry name" value="YVTN repeat-like/Quinoprotein amine dehydrogenase"/>
    <property type="match status" value="1"/>
</dbReference>
<dbReference type="RefSeq" id="WP_127767791.1">
    <property type="nucleotide sequence ID" value="NZ_SADE01000004.1"/>
</dbReference>
<dbReference type="Pfam" id="PF00400">
    <property type="entry name" value="WD40"/>
    <property type="match status" value="1"/>
</dbReference>
<dbReference type="InterPro" id="IPR015943">
    <property type="entry name" value="WD40/YVTN_repeat-like_dom_sf"/>
</dbReference>
<name>A0A3S2XZZ5_9PROT</name>
<dbReference type="GO" id="GO:0004197">
    <property type="term" value="F:cysteine-type endopeptidase activity"/>
    <property type="evidence" value="ECO:0007669"/>
    <property type="project" value="InterPro"/>
</dbReference>
<dbReference type="InterPro" id="IPR011044">
    <property type="entry name" value="Quino_amine_DH_bsu"/>
</dbReference>
<dbReference type="InterPro" id="IPR029030">
    <property type="entry name" value="Caspase-like_dom_sf"/>
</dbReference>
<keyword evidence="4" id="KW-1185">Reference proteome</keyword>
<dbReference type="Gene3D" id="3.40.50.1460">
    <property type="match status" value="1"/>
</dbReference>
<dbReference type="GO" id="GO:0006508">
    <property type="term" value="P:proteolysis"/>
    <property type="evidence" value="ECO:0007669"/>
    <property type="project" value="InterPro"/>
</dbReference>
<evidence type="ECO:0000259" key="2">
    <source>
        <dbReference type="Pfam" id="PF00656"/>
    </source>
</evidence>